<dbReference type="SUPFAM" id="SSF52794">
    <property type="entry name" value="PTS system IIB component-like"/>
    <property type="match status" value="1"/>
</dbReference>
<organism evidence="6 7">
    <name type="scientific">Anaerosacchariphilus polymeriproducens</name>
    <dbReference type="NCBI Taxonomy" id="1812858"/>
    <lineage>
        <taxon>Bacteria</taxon>
        <taxon>Bacillati</taxon>
        <taxon>Bacillota</taxon>
        <taxon>Clostridia</taxon>
        <taxon>Lachnospirales</taxon>
        <taxon>Lachnospiraceae</taxon>
        <taxon>Anaerosacchariphilus</taxon>
    </lineage>
</organism>
<feature type="domain" description="PTS EIIB type-2" evidence="4">
    <location>
        <begin position="404"/>
        <end position="493"/>
    </location>
</feature>
<proteinExistence type="predicted"/>
<dbReference type="Gene3D" id="3.40.930.10">
    <property type="entry name" value="Mannitol-specific EII, Chain A"/>
    <property type="match status" value="1"/>
</dbReference>
<evidence type="ECO:0000256" key="1">
    <source>
        <dbReference type="ARBA" id="ARBA00022679"/>
    </source>
</evidence>
<dbReference type="AlphaFoldDB" id="A0A371AWC6"/>
<dbReference type="RefSeq" id="WP_115481708.1">
    <property type="nucleotide sequence ID" value="NZ_QRCT01000019.1"/>
</dbReference>
<gene>
    <name evidence="6" type="ORF">DWV06_08250</name>
</gene>
<dbReference type="InterPro" id="IPR013199">
    <property type="entry name" value="HTH_Mga_DNA-bd_dom"/>
</dbReference>
<dbReference type="PROSITE" id="PS51372">
    <property type="entry name" value="PRD_2"/>
    <property type="match status" value="1"/>
</dbReference>
<keyword evidence="7" id="KW-1185">Reference proteome</keyword>
<dbReference type="Gene3D" id="3.40.50.2300">
    <property type="match status" value="1"/>
</dbReference>
<evidence type="ECO:0000259" key="5">
    <source>
        <dbReference type="PROSITE" id="PS51372"/>
    </source>
</evidence>
<dbReference type="Pfam" id="PF00874">
    <property type="entry name" value="PRD"/>
    <property type="match status" value="1"/>
</dbReference>
<dbReference type="Proteomes" id="UP000255036">
    <property type="component" value="Unassembled WGS sequence"/>
</dbReference>
<evidence type="ECO:0000259" key="4">
    <source>
        <dbReference type="PROSITE" id="PS51099"/>
    </source>
</evidence>
<protein>
    <submittedName>
        <fullName evidence="6">PRD domain-containing protein</fullName>
    </submittedName>
</protein>
<evidence type="ECO:0000313" key="7">
    <source>
        <dbReference type="Proteomes" id="UP000255036"/>
    </source>
</evidence>
<dbReference type="InterPro" id="IPR036634">
    <property type="entry name" value="PRD_sf"/>
</dbReference>
<dbReference type="SUPFAM" id="SSF55804">
    <property type="entry name" value="Phoshotransferase/anion transport protein"/>
    <property type="match status" value="1"/>
</dbReference>
<dbReference type="InterPro" id="IPR013011">
    <property type="entry name" value="PTS_EIIB_2"/>
</dbReference>
<dbReference type="GO" id="GO:0006355">
    <property type="term" value="P:regulation of DNA-templated transcription"/>
    <property type="evidence" value="ECO:0007669"/>
    <property type="project" value="InterPro"/>
</dbReference>
<keyword evidence="1" id="KW-0808">Transferase</keyword>
<dbReference type="CDD" id="cd05568">
    <property type="entry name" value="PTS_IIB_bgl_like"/>
    <property type="match status" value="1"/>
</dbReference>
<reference evidence="6 7" key="1">
    <citation type="submission" date="2018-07" db="EMBL/GenBank/DDBJ databases">
        <title>Anaerosacharophilus polymeroproducens gen. nov. sp. nov., an anaerobic bacterium isolated from salt field.</title>
        <authorList>
            <person name="Kim W."/>
            <person name="Yang S.-H."/>
            <person name="Oh J."/>
            <person name="Lee J.-H."/>
            <person name="Kwon K.K."/>
        </authorList>
    </citation>
    <scope>NUCLEOTIDE SEQUENCE [LARGE SCALE GENOMIC DNA]</scope>
    <source>
        <strain evidence="6 7">MCWD5</strain>
    </source>
</reference>
<dbReference type="GO" id="GO:0009401">
    <property type="term" value="P:phosphoenolpyruvate-dependent sugar phosphotransferase system"/>
    <property type="evidence" value="ECO:0007669"/>
    <property type="project" value="InterPro"/>
</dbReference>
<dbReference type="PROSITE" id="PS51099">
    <property type="entry name" value="PTS_EIIB_TYPE_2"/>
    <property type="match status" value="1"/>
</dbReference>
<name>A0A371AWC6_9FIRM</name>
<dbReference type="Pfam" id="PF08280">
    <property type="entry name" value="HTH_Mga"/>
    <property type="match status" value="1"/>
</dbReference>
<dbReference type="EMBL" id="QRCT01000019">
    <property type="protein sequence ID" value="RDU23839.1"/>
    <property type="molecule type" value="Genomic_DNA"/>
</dbReference>
<comment type="caution">
    <text evidence="6">The sequence shown here is derived from an EMBL/GenBank/DDBJ whole genome shotgun (WGS) entry which is preliminary data.</text>
</comment>
<dbReference type="GO" id="GO:0008982">
    <property type="term" value="F:protein-N(PI)-phosphohistidine-sugar phosphotransferase activity"/>
    <property type="evidence" value="ECO:0007669"/>
    <property type="project" value="InterPro"/>
</dbReference>
<dbReference type="InterPro" id="IPR002178">
    <property type="entry name" value="PTS_EIIA_type-2_dom"/>
</dbReference>
<dbReference type="InterPro" id="IPR011608">
    <property type="entry name" value="PRD"/>
</dbReference>
<dbReference type="PANTHER" id="PTHR30185">
    <property type="entry name" value="CRYPTIC BETA-GLUCOSIDE BGL OPERON ANTITERMINATOR"/>
    <property type="match status" value="1"/>
</dbReference>
<feature type="domain" description="PRD" evidence="5">
    <location>
        <begin position="293"/>
        <end position="400"/>
    </location>
</feature>
<dbReference type="InterPro" id="IPR050661">
    <property type="entry name" value="BglG_antiterminators"/>
</dbReference>
<evidence type="ECO:0000313" key="6">
    <source>
        <dbReference type="EMBL" id="RDU23839.1"/>
    </source>
</evidence>
<dbReference type="InterPro" id="IPR016152">
    <property type="entry name" value="PTrfase/Anion_transptr"/>
</dbReference>
<keyword evidence="2" id="KW-0677">Repeat</keyword>
<dbReference type="InterPro" id="IPR036095">
    <property type="entry name" value="PTS_EIIB-like_sf"/>
</dbReference>
<dbReference type="Pfam" id="PF00359">
    <property type="entry name" value="PTS_EIIA_2"/>
    <property type="match status" value="1"/>
</dbReference>
<dbReference type="OrthoDB" id="3175596at2"/>
<dbReference type="PROSITE" id="PS51094">
    <property type="entry name" value="PTS_EIIA_TYPE_2"/>
    <property type="match status" value="1"/>
</dbReference>
<sequence length="639" mass="75536">MMIRITNRQSKILDYLYNYKKSNLKQLCQKLNVSSQTLKVELQNLKEIFDTYKIKISIKKNGDFLITGSRERFIELIWEAKNCLEFSAENRILLLLIVSDEFMTLQDIADSLFMSKSYIEKQMPEVLKKFKDKIVTVRHYGIKYDASQFDRRTDFVKLLFPYISGIDFENEIKSFNNLHFPIMEYMDETYIKKAESFVKEIQGWCGLHFADIWLRQFFLVVFFTIWNVDKNNPEYVDEGYLDQVKVNKNFIDYMEMLQLMNEKYNLKLVEKEIRYLAYYIIISMKNEGIVLETLEKEVKHYVSEILEETRKQYSINLFHDEEFIRRLTMHIYMLVLRGSKISVEINWSGANIRKQYPLGFELAVLATDVISSHTGKRLNNSEIDYLLLHFQIALEHLKIDSRKINAIVICHYGMAAAELIKTKVGRKFPEISITKVLSLQQYLESEDTDYELILSTEKIPDTDKEVIYVDAVLEEYELERIAKFVEHKCIGNMLMMKLLEAEIVHLDEYESKEQIIEGLTDLLIKRGYVTAEYKESVLKREELSSTNMNQIALPHGDPCFVKESKLLIGRRKIPLEWGDSYVDDVFIFAFSKAMICDHPHLFSDFYRKLATPGVEERIMQIRELDDEEFKKMVVMIFMD</sequence>
<dbReference type="PANTHER" id="PTHR30185:SF13">
    <property type="entry name" value="LICABCH OPERON REGULATOR-RELATED"/>
    <property type="match status" value="1"/>
</dbReference>
<dbReference type="Gene3D" id="1.10.1790.10">
    <property type="entry name" value="PRD domain"/>
    <property type="match status" value="1"/>
</dbReference>
<evidence type="ECO:0000259" key="3">
    <source>
        <dbReference type="PROSITE" id="PS51094"/>
    </source>
</evidence>
<accession>A0A371AWC6</accession>
<dbReference type="SUPFAM" id="SSF63520">
    <property type="entry name" value="PTS-regulatory domain, PRD"/>
    <property type="match status" value="1"/>
</dbReference>
<feature type="domain" description="PTS EIIA type-2" evidence="3">
    <location>
        <begin position="496"/>
        <end position="639"/>
    </location>
</feature>
<evidence type="ECO:0000256" key="2">
    <source>
        <dbReference type="ARBA" id="ARBA00022737"/>
    </source>
</evidence>